<proteinExistence type="predicted"/>
<dbReference type="Proteomes" id="UP000265566">
    <property type="component" value="Chromosome 3"/>
</dbReference>
<dbReference type="EnsemblPlants" id="KEH32818">
    <property type="protein sequence ID" value="KEH32818"/>
    <property type="gene ID" value="MTR_3g006650"/>
</dbReference>
<protein>
    <submittedName>
        <fullName evidence="3">Nodule Cysteine-Rich (NCR) secreted peptide</fullName>
    </submittedName>
    <submittedName>
        <fullName evidence="4">Putative Late nodulin</fullName>
    </submittedName>
</protein>
<keyword evidence="1" id="KW-0732">Signal</keyword>
<dbReference type="Proteomes" id="UP000002051">
    <property type="component" value="Chromosome 3"/>
</dbReference>
<evidence type="ECO:0000313" key="6">
    <source>
        <dbReference type="Proteomes" id="UP000002051"/>
    </source>
</evidence>
<dbReference type="AlphaFoldDB" id="A0A072UUT3"/>
<evidence type="ECO:0000313" key="7">
    <source>
        <dbReference type="Proteomes" id="UP000265566"/>
    </source>
</evidence>
<accession>A0A072UUT3</accession>
<reference evidence="7" key="4">
    <citation type="journal article" date="2018" name="Nat. Plants">
        <title>Whole-genome landscape of Medicago truncatula symbiotic genes.</title>
        <authorList>
            <person name="Pecrix Y."/>
            <person name="Staton S.E."/>
            <person name="Sallet E."/>
            <person name="Lelandais-Briere C."/>
            <person name="Moreau S."/>
            <person name="Carrere S."/>
            <person name="Blein T."/>
            <person name="Jardinaud M.F."/>
            <person name="Latrasse D."/>
            <person name="Zouine M."/>
            <person name="Zahm M."/>
            <person name="Kreplak J."/>
            <person name="Mayjonade B."/>
            <person name="Satge C."/>
            <person name="Perez M."/>
            <person name="Cauet S."/>
            <person name="Marande W."/>
            <person name="Chantry-Darmon C."/>
            <person name="Lopez-Roques C."/>
            <person name="Bouchez O."/>
            <person name="Berard A."/>
            <person name="Debelle F."/>
            <person name="Munos S."/>
            <person name="Bendahmane A."/>
            <person name="Berges H."/>
            <person name="Niebel A."/>
            <person name="Buitink J."/>
            <person name="Frugier F."/>
            <person name="Benhamed M."/>
            <person name="Crespi M."/>
            <person name="Gouzy J."/>
            <person name="Gamas P."/>
        </authorList>
    </citation>
    <scope>NUCLEOTIDE SEQUENCE [LARGE SCALE GENOMIC DNA]</scope>
    <source>
        <strain evidence="7">cv. Jemalong A17</strain>
    </source>
</reference>
<dbReference type="EMBL" id="PSQE01000003">
    <property type="protein sequence ID" value="RHN65282.1"/>
    <property type="molecule type" value="Genomic_DNA"/>
</dbReference>
<evidence type="ECO:0000313" key="5">
    <source>
        <dbReference type="EnsemblPlants" id="KEH32818"/>
    </source>
</evidence>
<evidence type="ECO:0000259" key="2">
    <source>
        <dbReference type="Pfam" id="PF07127"/>
    </source>
</evidence>
<evidence type="ECO:0000256" key="1">
    <source>
        <dbReference type="SAM" id="SignalP"/>
    </source>
</evidence>
<feature type="domain" description="Late nodulin" evidence="2">
    <location>
        <begin position="1"/>
        <end position="52"/>
    </location>
</feature>
<dbReference type="InterPro" id="IPR009810">
    <property type="entry name" value="Nodulin_late_dom"/>
</dbReference>
<keyword evidence="6" id="KW-1185">Reference proteome</keyword>
<gene>
    <name evidence="3" type="ordered locus">MTR_3g006650</name>
    <name evidence="4" type="ORF">MtrunA17_Chr3g0078221</name>
</gene>
<dbReference type="Gramene" id="rna13105">
    <property type="protein sequence ID" value="RHN65282.1"/>
    <property type="gene ID" value="gene13105"/>
</dbReference>
<reference evidence="3 6" key="1">
    <citation type="journal article" date="2011" name="Nature">
        <title>The Medicago genome provides insight into the evolution of rhizobial symbioses.</title>
        <authorList>
            <person name="Young N.D."/>
            <person name="Debelle F."/>
            <person name="Oldroyd G.E."/>
            <person name="Geurts R."/>
            <person name="Cannon S.B."/>
            <person name="Udvardi M.K."/>
            <person name="Benedito V.A."/>
            <person name="Mayer K.F."/>
            <person name="Gouzy J."/>
            <person name="Schoof H."/>
            <person name="Van de Peer Y."/>
            <person name="Proost S."/>
            <person name="Cook D.R."/>
            <person name="Meyers B.C."/>
            <person name="Spannagl M."/>
            <person name="Cheung F."/>
            <person name="De Mita S."/>
            <person name="Krishnakumar V."/>
            <person name="Gundlach H."/>
            <person name="Zhou S."/>
            <person name="Mudge J."/>
            <person name="Bharti A.K."/>
            <person name="Murray J.D."/>
            <person name="Naoumkina M.A."/>
            <person name="Rosen B."/>
            <person name="Silverstein K.A."/>
            <person name="Tang H."/>
            <person name="Rombauts S."/>
            <person name="Zhao P.X."/>
            <person name="Zhou P."/>
            <person name="Barbe V."/>
            <person name="Bardou P."/>
            <person name="Bechner M."/>
            <person name="Bellec A."/>
            <person name="Berger A."/>
            <person name="Berges H."/>
            <person name="Bidwell S."/>
            <person name="Bisseling T."/>
            <person name="Choisne N."/>
            <person name="Couloux A."/>
            <person name="Denny R."/>
            <person name="Deshpande S."/>
            <person name="Dai X."/>
            <person name="Doyle J.J."/>
            <person name="Dudez A.M."/>
            <person name="Farmer A.D."/>
            <person name="Fouteau S."/>
            <person name="Franken C."/>
            <person name="Gibelin C."/>
            <person name="Gish J."/>
            <person name="Goldstein S."/>
            <person name="Gonzalez A.J."/>
            <person name="Green P.J."/>
            <person name="Hallab A."/>
            <person name="Hartog M."/>
            <person name="Hua A."/>
            <person name="Humphray S.J."/>
            <person name="Jeong D.H."/>
            <person name="Jing Y."/>
            <person name="Jocker A."/>
            <person name="Kenton S.M."/>
            <person name="Kim D.J."/>
            <person name="Klee K."/>
            <person name="Lai H."/>
            <person name="Lang C."/>
            <person name="Lin S."/>
            <person name="Macmil S.L."/>
            <person name="Magdelenat G."/>
            <person name="Matthews L."/>
            <person name="McCorrison J."/>
            <person name="Monaghan E.L."/>
            <person name="Mun J.H."/>
            <person name="Najar F.Z."/>
            <person name="Nicholson C."/>
            <person name="Noirot C."/>
            <person name="O'Bleness M."/>
            <person name="Paule C.R."/>
            <person name="Poulain J."/>
            <person name="Prion F."/>
            <person name="Qin B."/>
            <person name="Qu C."/>
            <person name="Retzel E.F."/>
            <person name="Riddle C."/>
            <person name="Sallet E."/>
            <person name="Samain S."/>
            <person name="Samson N."/>
            <person name="Sanders I."/>
            <person name="Saurat O."/>
            <person name="Scarpelli C."/>
            <person name="Schiex T."/>
            <person name="Segurens B."/>
            <person name="Severin A.J."/>
            <person name="Sherrier D.J."/>
            <person name="Shi R."/>
            <person name="Sims S."/>
            <person name="Singer S.R."/>
            <person name="Sinharoy S."/>
            <person name="Sterck L."/>
            <person name="Viollet A."/>
            <person name="Wang B.B."/>
            <person name="Wang K."/>
            <person name="Wang M."/>
            <person name="Wang X."/>
            <person name="Warfsmann J."/>
            <person name="Weissenbach J."/>
            <person name="White D.D."/>
            <person name="White J.D."/>
            <person name="Wiley G.B."/>
            <person name="Wincker P."/>
            <person name="Xing Y."/>
            <person name="Yang L."/>
            <person name="Yao Z."/>
            <person name="Ying F."/>
            <person name="Zhai J."/>
            <person name="Zhou L."/>
            <person name="Zuber A."/>
            <person name="Denarie J."/>
            <person name="Dixon R.A."/>
            <person name="May G.D."/>
            <person name="Schwartz D.C."/>
            <person name="Rogers J."/>
            <person name="Quetier F."/>
            <person name="Town C.D."/>
            <person name="Roe B.A."/>
        </authorList>
    </citation>
    <scope>NUCLEOTIDE SEQUENCE [LARGE SCALE GENOMIC DNA]</scope>
    <source>
        <strain evidence="3">A17</strain>
        <strain evidence="5 6">cv. Jemalong A17</strain>
    </source>
</reference>
<dbReference type="HOGENOM" id="CLU_181053_0_4_1"/>
<evidence type="ECO:0000313" key="4">
    <source>
        <dbReference type="EMBL" id="RHN65282.1"/>
    </source>
</evidence>
<reference evidence="3 6" key="2">
    <citation type="journal article" date="2014" name="BMC Genomics">
        <title>An improved genome release (version Mt4.0) for the model legume Medicago truncatula.</title>
        <authorList>
            <person name="Tang H."/>
            <person name="Krishnakumar V."/>
            <person name="Bidwell S."/>
            <person name="Rosen B."/>
            <person name="Chan A."/>
            <person name="Zhou S."/>
            <person name="Gentzbittel L."/>
            <person name="Childs K.L."/>
            <person name="Yandell M."/>
            <person name="Gundlach H."/>
            <person name="Mayer K.F."/>
            <person name="Schwartz D.C."/>
            <person name="Town C.D."/>
        </authorList>
    </citation>
    <scope>GENOME REANNOTATION</scope>
    <source>
        <strain evidence="3">A17</strain>
        <strain evidence="5 6">cv. Jemalong A17</strain>
    </source>
</reference>
<dbReference type="GO" id="GO:0046872">
    <property type="term" value="F:metal ion binding"/>
    <property type="evidence" value="ECO:0007669"/>
    <property type="project" value="InterPro"/>
</dbReference>
<evidence type="ECO:0000313" key="3">
    <source>
        <dbReference type="EMBL" id="KEH32818.1"/>
    </source>
</evidence>
<feature type="signal peptide" evidence="1">
    <location>
        <begin position="1"/>
        <end position="25"/>
    </location>
</feature>
<feature type="chain" id="PRO_5014500061" evidence="1">
    <location>
        <begin position="26"/>
        <end position="70"/>
    </location>
</feature>
<sequence>MAKIVYFVYSMIIFLSLFLVTTKAAERIYRCLDHSHCPTFMCSPGLKPKCMNPKVCKCVPVQSRKYYALT</sequence>
<reference evidence="5" key="3">
    <citation type="submission" date="2015-04" db="UniProtKB">
        <authorList>
            <consortium name="EnsemblPlants"/>
        </authorList>
    </citation>
    <scope>IDENTIFICATION</scope>
    <source>
        <strain evidence="5">cv. Jemalong A17</strain>
    </source>
</reference>
<dbReference type="Pfam" id="PF07127">
    <property type="entry name" value="Nodulin_late"/>
    <property type="match status" value="1"/>
</dbReference>
<dbReference type="EMBL" id="CM001219">
    <property type="protein sequence ID" value="KEH32818.1"/>
    <property type="molecule type" value="Genomic_DNA"/>
</dbReference>
<reference evidence="4" key="5">
    <citation type="journal article" date="2018" name="Nat. Plants">
        <title>Whole-genome landscape of Medicago truncatula symbiotic genes.</title>
        <authorList>
            <person name="Pecrix Y."/>
            <person name="Gamas P."/>
            <person name="Carrere S."/>
        </authorList>
    </citation>
    <scope>NUCLEOTIDE SEQUENCE</scope>
    <source>
        <tissue evidence="4">Leaves</tissue>
    </source>
</reference>
<name>A0A072UUT3_MEDTR</name>
<organism evidence="3 6">
    <name type="scientific">Medicago truncatula</name>
    <name type="common">Barrel medic</name>
    <name type="synonym">Medicago tribuloides</name>
    <dbReference type="NCBI Taxonomy" id="3880"/>
    <lineage>
        <taxon>Eukaryota</taxon>
        <taxon>Viridiplantae</taxon>
        <taxon>Streptophyta</taxon>
        <taxon>Embryophyta</taxon>
        <taxon>Tracheophyta</taxon>
        <taxon>Spermatophyta</taxon>
        <taxon>Magnoliopsida</taxon>
        <taxon>eudicotyledons</taxon>
        <taxon>Gunneridae</taxon>
        <taxon>Pentapetalae</taxon>
        <taxon>rosids</taxon>
        <taxon>fabids</taxon>
        <taxon>Fabales</taxon>
        <taxon>Fabaceae</taxon>
        <taxon>Papilionoideae</taxon>
        <taxon>50 kb inversion clade</taxon>
        <taxon>NPAAA clade</taxon>
        <taxon>Hologalegina</taxon>
        <taxon>IRL clade</taxon>
        <taxon>Trifolieae</taxon>
        <taxon>Medicago</taxon>
    </lineage>
</organism>